<dbReference type="KEGG" id="hla:Hlac_1383"/>
<feature type="compositionally biased region" description="Acidic residues" evidence="1">
    <location>
        <begin position="167"/>
        <end position="176"/>
    </location>
</feature>
<dbReference type="Pfam" id="PF26419">
    <property type="entry name" value="DUF8114"/>
    <property type="match status" value="1"/>
</dbReference>
<keyword evidence="3" id="KW-1185">Reference proteome</keyword>
<accession>B9LNN4</accession>
<name>B9LNN4_HALLT</name>
<dbReference type="EMBL" id="CP001365">
    <property type="protein sequence ID" value="ACM56972.1"/>
    <property type="molecule type" value="Genomic_DNA"/>
</dbReference>
<evidence type="ECO:0000313" key="2">
    <source>
        <dbReference type="EMBL" id="ACM56972.1"/>
    </source>
</evidence>
<dbReference type="HOGENOM" id="CLU_1536612_0_0_2"/>
<gene>
    <name evidence="2" type="ordered locus">Hlac_1383</name>
</gene>
<dbReference type="Proteomes" id="UP000000740">
    <property type="component" value="Chromosome 1"/>
</dbReference>
<feature type="region of interest" description="Disordered" evidence="1">
    <location>
        <begin position="165"/>
        <end position="200"/>
    </location>
</feature>
<sequence>MAKVSVGLRGWRFDEEEIFTDDEELKPLDEIPEEPRERLVRLVGLVEEPCDVCYLEHGEAEVHRCNQAEIVYGEPNGEVLLCPEHEPDLIYWFREEGGSEHAGDLDFGDRFHEWVAAGNEAPDGYAPVEHVEEDPDGLPDLPDQQDIQERVEQGFEGDRIDILELAGESDDKEEDAADKLSEDDLAESGVDLSTDYPSNR</sequence>
<dbReference type="InterPro" id="IPR058427">
    <property type="entry name" value="DUF8114"/>
</dbReference>
<organism evidence="2 3">
    <name type="scientific">Halorubrum lacusprofundi (strain ATCC 49239 / DSM 5036 / JCM 8891 / ACAM 34)</name>
    <dbReference type="NCBI Taxonomy" id="416348"/>
    <lineage>
        <taxon>Archaea</taxon>
        <taxon>Methanobacteriati</taxon>
        <taxon>Methanobacteriota</taxon>
        <taxon>Stenosarchaea group</taxon>
        <taxon>Halobacteria</taxon>
        <taxon>Halobacteriales</taxon>
        <taxon>Haloferacaceae</taxon>
        <taxon>Halorubrum</taxon>
    </lineage>
</organism>
<protein>
    <submittedName>
        <fullName evidence="2">Uncharacterized protein</fullName>
    </submittedName>
</protein>
<evidence type="ECO:0000256" key="1">
    <source>
        <dbReference type="SAM" id="MobiDB-lite"/>
    </source>
</evidence>
<dbReference type="AlphaFoldDB" id="B9LNN4"/>
<dbReference type="eggNOG" id="arCOG04545">
    <property type="taxonomic scope" value="Archaea"/>
</dbReference>
<evidence type="ECO:0000313" key="3">
    <source>
        <dbReference type="Proteomes" id="UP000000740"/>
    </source>
</evidence>
<dbReference type="GeneID" id="7400702"/>
<dbReference type="RefSeq" id="WP_015910114.1">
    <property type="nucleotide sequence ID" value="NC_012029.1"/>
</dbReference>
<proteinExistence type="predicted"/>
<reference evidence="2 3" key="1">
    <citation type="journal article" date="2016" name="Stand. Genomic Sci.">
        <title>Complete genome sequence of the Antarctic Halorubrum lacusprofundi type strain ACAM 34.</title>
        <authorList>
            <person name="Anderson I.J."/>
            <person name="DasSarma P."/>
            <person name="Lucas S."/>
            <person name="Copeland A."/>
            <person name="Lapidus A."/>
            <person name="Del Rio T.G."/>
            <person name="Tice H."/>
            <person name="Dalin E."/>
            <person name="Bruce D.C."/>
            <person name="Goodwin L."/>
            <person name="Pitluck S."/>
            <person name="Sims D."/>
            <person name="Brettin T.S."/>
            <person name="Detter J.C."/>
            <person name="Han C.S."/>
            <person name="Larimer F."/>
            <person name="Hauser L."/>
            <person name="Land M."/>
            <person name="Ivanova N."/>
            <person name="Richardson P."/>
            <person name="Cavicchioli R."/>
            <person name="DasSarma S."/>
            <person name="Woese C.R."/>
            <person name="Kyrpides N.C."/>
        </authorList>
    </citation>
    <scope>NUCLEOTIDE SEQUENCE [LARGE SCALE GENOMIC DNA]</scope>
    <source>
        <strain evidence="3">ATCC 49239 / DSM 5036 / JCM 8891 / ACAM 34</strain>
    </source>
</reference>